<protein>
    <submittedName>
        <fullName evidence="1">ROK family sugar kinase or transcriptional regulator</fullName>
    </submittedName>
</protein>
<reference evidence="1" key="1">
    <citation type="submission" date="2018-06" db="EMBL/GenBank/DDBJ databases">
        <authorList>
            <person name="Zhirakovskaya E."/>
        </authorList>
    </citation>
    <scope>NUCLEOTIDE SEQUENCE</scope>
</reference>
<gene>
    <name evidence="1" type="ORF">MNBD_BACTEROID06-966</name>
</gene>
<organism evidence="1">
    <name type="scientific">hydrothermal vent metagenome</name>
    <dbReference type="NCBI Taxonomy" id="652676"/>
    <lineage>
        <taxon>unclassified sequences</taxon>
        <taxon>metagenomes</taxon>
        <taxon>ecological metagenomes</taxon>
    </lineage>
</organism>
<keyword evidence="1" id="KW-0808">Transferase</keyword>
<dbReference type="InterPro" id="IPR000600">
    <property type="entry name" value="ROK"/>
</dbReference>
<dbReference type="Gene3D" id="3.30.420.40">
    <property type="match status" value="2"/>
</dbReference>
<dbReference type="PROSITE" id="PS01125">
    <property type="entry name" value="ROK"/>
    <property type="match status" value="1"/>
</dbReference>
<dbReference type="SUPFAM" id="SSF53067">
    <property type="entry name" value="Actin-like ATPase domain"/>
    <property type="match status" value="1"/>
</dbReference>
<evidence type="ECO:0000313" key="1">
    <source>
        <dbReference type="EMBL" id="VAW27550.1"/>
    </source>
</evidence>
<dbReference type="PANTHER" id="PTHR18964">
    <property type="entry name" value="ROK (REPRESSOR, ORF, KINASE) FAMILY"/>
    <property type="match status" value="1"/>
</dbReference>
<dbReference type="PANTHER" id="PTHR18964:SF149">
    <property type="entry name" value="BIFUNCTIONAL UDP-N-ACETYLGLUCOSAMINE 2-EPIMERASE_N-ACETYLMANNOSAMINE KINASE"/>
    <property type="match status" value="1"/>
</dbReference>
<dbReference type="AlphaFoldDB" id="A0A3B0UEK7"/>
<dbReference type="InterPro" id="IPR049874">
    <property type="entry name" value="ROK_cs"/>
</dbReference>
<accession>A0A3B0UEK7</accession>
<proteinExistence type="predicted"/>
<dbReference type="InterPro" id="IPR043129">
    <property type="entry name" value="ATPase_NBD"/>
</dbReference>
<dbReference type="Pfam" id="PF00480">
    <property type="entry name" value="ROK"/>
    <property type="match status" value="1"/>
</dbReference>
<keyword evidence="1" id="KW-0418">Kinase</keyword>
<dbReference type="EMBL" id="UOES01000259">
    <property type="protein sequence ID" value="VAW27550.1"/>
    <property type="molecule type" value="Genomic_DNA"/>
</dbReference>
<dbReference type="GO" id="GO:0016301">
    <property type="term" value="F:kinase activity"/>
    <property type="evidence" value="ECO:0007669"/>
    <property type="project" value="UniProtKB-KW"/>
</dbReference>
<sequence length="320" mass="34266">MQELVLGVDVGGTNTKFGLVNTEGDILVEGSCKTKGFPIFKNYLAHLMSNVDNARAALPEHRLVGVGVGAPNGNYNRGTIEQAPNLEWKGTVKFTEELKTYFNNIPIILTNDANAAAIGEMTFGSAKGMKDFIVFTLGTGLGSGIVVNGEVVYGSDGFAGEIGHTLVNVFGRTCGCGRKGCLETYVSATGIKRTVYKLLADYMCESELRGVSFNDLSGKMITDAALRGDFIAVQAFEYTGRVLGMKLADTVAHFSPEAIFLFGGLVNAEDLLMKPAKHHMEDNMMKNFKGKVKLLVSGLQNKNAAVLGASSLAWKELKAS</sequence>
<name>A0A3B0UEK7_9ZZZZ</name>